<comment type="caution">
    <text evidence="1">The sequence shown here is derived from an EMBL/GenBank/DDBJ whole genome shotgun (WGS) entry which is preliminary data.</text>
</comment>
<dbReference type="Proteomes" id="UP001208912">
    <property type="component" value="Unassembled WGS sequence"/>
</dbReference>
<proteinExistence type="predicted"/>
<reference evidence="1 2" key="1">
    <citation type="submission" date="2022-06" db="EMBL/GenBank/DDBJ databases">
        <title>Leptospira isolates from biofilms formed at urban environments.</title>
        <authorList>
            <person name="Ribeiro P.S."/>
            <person name="Sousa T."/>
            <person name="Carvalho N."/>
            <person name="Aburjaile F."/>
            <person name="Neves F."/>
            <person name="Oliveira D."/>
            <person name="Blanco L."/>
            <person name="Lima J."/>
            <person name="Costa F."/>
            <person name="Brenig B."/>
            <person name="Soares S."/>
            <person name="Ramos R."/>
            <person name="Goes-Neto A."/>
            <person name="Matiuzzi M."/>
            <person name="Azevedo V."/>
            <person name="Ristow P."/>
        </authorList>
    </citation>
    <scope>NUCLEOTIDE SEQUENCE [LARGE SCALE GENOMIC DNA]</scope>
    <source>
        <strain evidence="1 2">VSF19</strain>
    </source>
</reference>
<keyword evidence="2" id="KW-1185">Reference proteome</keyword>
<protein>
    <submittedName>
        <fullName evidence="1">Uncharacterized protein</fullName>
    </submittedName>
</protein>
<dbReference type="EMBL" id="JAMQPM010000011">
    <property type="protein sequence ID" value="MCW7528141.1"/>
    <property type="molecule type" value="Genomic_DNA"/>
</dbReference>
<name>A0ABT3MMM2_9LEPT</name>
<organism evidence="1 2">
    <name type="scientific">Leptospira soteropolitanensis</name>
    <dbReference type="NCBI Taxonomy" id="2950025"/>
    <lineage>
        <taxon>Bacteria</taxon>
        <taxon>Pseudomonadati</taxon>
        <taxon>Spirochaetota</taxon>
        <taxon>Spirochaetia</taxon>
        <taxon>Leptospirales</taxon>
        <taxon>Leptospiraceae</taxon>
        <taxon>Leptospira</taxon>
    </lineage>
</organism>
<sequence>MDETQTTAIRTGIERAAPKFLYSTLASAIVDGRSPSDFLMISPSWMEWKLAMRGRFSSGFDWQEMEKTRQSRLLDIYAYQFLFLVNLPSKGRQSEK</sequence>
<evidence type="ECO:0000313" key="2">
    <source>
        <dbReference type="Proteomes" id="UP001208912"/>
    </source>
</evidence>
<evidence type="ECO:0000313" key="1">
    <source>
        <dbReference type="EMBL" id="MCW7528141.1"/>
    </source>
</evidence>
<dbReference type="RefSeq" id="WP_265365542.1">
    <property type="nucleotide sequence ID" value="NZ_JAMQPM010000011.1"/>
</dbReference>
<accession>A0ABT3MMM2</accession>
<gene>
    <name evidence="1" type="ORF">ND861_17420</name>
</gene>